<organism evidence="1 2">
    <name type="scientific">Puccinia striiformis f. sp. tritici</name>
    <dbReference type="NCBI Taxonomy" id="168172"/>
    <lineage>
        <taxon>Eukaryota</taxon>
        <taxon>Fungi</taxon>
        <taxon>Dikarya</taxon>
        <taxon>Basidiomycota</taxon>
        <taxon>Pucciniomycotina</taxon>
        <taxon>Pucciniomycetes</taxon>
        <taxon>Pucciniales</taxon>
        <taxon>Pucciniaceae</taxon>
        <taxon>Puccinia</taxon>
    </lineage>
</organism>
<comment type="caution">
    <text evidence="1">The sequence shown here is derived from an EMBL/GenBank/DDBJ whole genome shotgun (WGS) entry which is preliminary data.</text>
</comment>
<proteinExistence type="predicted"/>
<accession>A0ACC0DQJ2</accession>
<gene>
    <name evidence="1" type="ORF">MJO28_015957</name>
</gene>
<reference evidence="1 2" key="3">
    <citation type="journal article" date="2022" name="Microbiol. Spectr.">
        <title>Folding features and dynamics of 3D genome architecture in plant fungal pathogens.</title>
        <authorList>
            <person name="Xia C."/>
        </authorList>
    </citation>
    <scope>NUCLEOTIDE SEQUENCE [LARGE SCALE GENOMIC DNA]</scope>
    <source>
        <strain evidence="1 2">93-210</strain>
    </source>
</reference>
<evidence type="ECO:0000313" key="1">
    <source>
        <dbReference type="EMBL" id="KAI7937058.1"/>
    </source>
</evidence>
<reference evidence="2" key="2">
    <citation type="journal article" date="2018" name="Mol. Plant Microbe Interact.">
        <title>Genome sequence resources for the wheat stripe rust pathogen (Puccinia striiformis f. sp. tritici) and the barley stripe rust pathogen (Puccinia striiformis f. sp. hordei).</title>
        <authorList>
            <person name="Xia C."/>
            <person name="Wang M."/>
            <person name="Yin C."/>
            <person name="Cornejo O.E."/>
            <person name="Hulbert S.H."/>
            <person name="Chen X."/>
        </authorList>
    </citation>
    <scope>NUCLEOTIDE SEQUENCE [LARGE SCALE GENOMIC DNA]</scope>
    <source>
        <strain evidence="2">93-210</strain>
    </source>
</reference>
<sequence>MAYSGFNIDTSFAGGQYSQGNVGHRGDTEQEHNNRQTPTNPNQQPSLSLKTTSTSDTSQSSLSVNTTSTTSQPSLSLNTTSTSDNSHDDKGLHGMMGIDPVQVEDSGPKANLNDQQMLLYATMDLVELRAAALAQAKRQRMTEDMKDELEELYYNFQCDVTRLALRNRVASHLYFGHIGQARRVNGSSSWNHFQQYDPEAQALFKEFGRQEGGAQVSALWRSKSWEEKRRYRDYAYVRTLQQVTPDSNSSVILHAPIGTHHARLHGLNGRVQTSKVSLQKTASMVAEWESKMHDDLQSFSFYHHIEGFFVLASRHPKSPIFRQGGSPLGEGFLRMLARDVKTDVATEFHTWTAAQAIEINKGIVPNLHLPSKKKDTTKVIDEQAELFRVGNHKINIKALRTKLRELIYTASGHKINAAWPGEDTDYGLRQMKISLEIEPNDWNIIPDDLKQPLVHLGSGPALAILACLGLNLIHLSYHPEWETVPPRPRKRSAEDDNDEEDDDVGVQEGADQQTGQTSTTRRRAKKSKKSKKSDASSSVSETNQPSGVQLTNSANHHSETEVTHHSETEFNPESETDVNHHSEHSETDVNHHSEHSETDVNHHSETDVNHHSETDVNHHSEHSETDVNYHAGTSDGSCDGLASQSQSGSGRAVPGLTVDPLLEALGHDASFATYF</sequence>
<keyword evidence="2" id="KW-1185">Reference proteome</keyword>
<dbReference type="Proteomes" id="UP001060170">
    <property type="component" value="Chromosome 17"/>
</dbReference>
<reference evidence="2" key="1">
    <citation type="journal article" date="2018" name="BMC Genomics">
        <title>Genomic insights into host adaptation between the wheat stripe rust pathogen (Puccinia striiformis f. sp. tritici) and the barley stripe rust pathogen (Puccinia striiformis f. sp. hordei).</title>
        <authorList>
            <person name="Xia C."/>
            <person name="Wang M."/>
            <person name="Yin C."/>
            <person name="Cornejo O.E."/>
            <person name="Hulbert S.H."/>
            <person name="Chen X."/>
        </authorList>
    </citation>
    <scope>NUCLEOTIDE SEQUENCE [LARGE SCALE GENOMIC DNA]</scope>
    <source>
        <strain evidence="2">93-210</strain>
    </source>
</reference>
<evidence type="ECO:0000313" key="2">
    <source>
        <dbReference type="Proteomes" id="UP001060170"/>
    </source>
</evidence>
<name>A0ACC0DQJ2_9BASI</name>
<dbReference type="EMBL" id="CM045881">
    <property type="protein sequence ID" value="KAI7937058.1"/>
    <property type="molecule type" value="Genomic_DNA"/>
</dbReference>
<protein>
    <submittedName>
        <fullName evidence="1">Uncharacterized protein</fullName>
    </submittedName>
</protein>